<evidence type="ECO:0000313" key="3">
    <source>
        <dbReference type="Proteomes" id="UP000275078"/>
    </source>
</evidence>
<feature type="compositionally biased region" description="Gly residues" evidence="1">
    <location>
        <begin position="473"/>
        <end position="483"/>
    </location>
</feature>
<feature type="compositionally biased region" description="Basic and acidic residues" evidence="1">
    <location>
        <begin position="565"/>
        <end position="580"/>
    </location>
</feature>
<feature type="compositionally biased region" description="Pro residues" evidence="1">
    <location>
        <begin position="286"/>
        <end position="311"/>
    </location>
</feature>
<feature type="compositionally biased region" description="Basic and acidic residues" evidence="1">
    <location>
        <begin position="544"/>
        <end position="555"/>
    </location>
</feature>
<feature type="compositionally biased region" description="Basic and acidic residues" evidence="1">
    <location>
        <begin position="587"/>
        <end position="614"/>
    </location>
</feature>
<evidence type="ECO:0000313" key="2">
    <source>
        <dbReference type="EMBL" id="RPA73392.1"/>
    </source>
</evidence>
<feature type="compositionally biased region" description="Low complexity" evidence="1">
    <location>
        <begin position="312"/>
        <end position="388"/>
    </location>
</feature>
<organism evidence="2 3">
    <name type="scientific">Ascobolus immersus RN42</name>
    <dbReference type="NCBI Taxonomy" id="1160509"/>
    <lineage>
        <taxon>Eukaryota</taxon>
        <taxon>Fungi</taxon>
        <taxon>Dikarya</taxon>
        <taxon>Ascomycota</taxon>
        <taxon>Pezizomycotina</taxon>
        <taxon>Pezizomycetes</taxon>
        <taxon>Pezizales</taxon>
        <taxon>Ascobolaceae</taxon>
        <taxon>Ascobolus</taxon>
    </lineage>
</organism>
<name>A0A3N4HH63_ASCIM</name>
<keyword evidence="3" id="KW-1185">Reference proteome</keyword>
<feature type="region of interest" description="Disordered" evidence="1">
    <location>
        <begin position="24"/>
        <end position="106"/>
    </location>
</feature>
<protein>
    <submittedName>
        <fullName evidence="2">Uncharacterized protein</fullName>
    </submittedName>
</protein>
<reference evidence="2 3" key="1">
    <citation type="journal article" date="2018" name="Nat. Ecol. Evol.">
        <title>Pezizomycetes genomes reveal the molecular basis of ectomycorrhizal truffle lifestyle.</title>
        <authorList>
            <person name="Murat C."/>
            <person name="Payen T."/>
            <person name="Noel B."/>
            <person name="Kuo A."/>
            <person name="Morin E."/>
            <person name="Chen J."/>
            <person name="Kohler A."/>
            <person name="Krizsan K."/>
            <person name="Balestrini R."/>
            <person name="Da Silva C."/>
            <person name="Montanini B."/>
            <person name="Hainaut M."/>
            <person name="Levati E."/>
            <person name="Barry K.W."/>
            <person name="Belfiori B."/>
            <person name="Cichocki N."/>
            <person name="Clum A."/>
            <person name="Dockter R.B."/>
            <person name="Fauchery L."/>
            <person name="Guy J."/>
            <person name="Iotti M."/>
            <person name="Le Tacon F."/>
            <person name="Lindquist E.A."/>
            <person name="Lipzen A."/>
            <person name="Malagnac F."/>
            <person name="Mello A."/>
            <person name="Molinier V."/>
            <person name="Miyauchi S."/>
            <person name="Poulain J."/>
            <person name="Riccioni C."/>
            <person name="Rubini A."/>
            <person name="Sitrit Y."/>
            <person name="Splivallo R."/>
            <person name="Traeger S."/>
            <person name="Wang M."/>
            <person name="Zifcakova L."/>
            <person name="Wipf D."/>
            <person name="Zambonelli A."/>
            <person name="Paolocci F."/>
            <person name="Nowrousian M."/>
            <person name="Ottonello S."/>
            <person name="Baldrian P."/>
            <person name="Spatafora J.W."/>
            <person name="Henrissat B."/>
            <person name="Nagy L.G."/>
            <person name="Aury J.M."/>
            <person name="Wincker P."/>
            <person name="Grigoriev I.V."/>
            <person name="Bonfante P."/>
            <person name="Martin F.M."/>
        </authorList>
    </citation>
    <scope>NUCLEOTIDE SEQUENCE [LARGE SCALE GENOMIC DNA]</scope>
    <source>
        <strain evidence="2 3">RN42</strain>
    </source>
</reference>
<feature type="compositionally biased region" description="Basic and acidic residues" evidence="1">
    <location>
        <begin position="505"/>
        <end position="523"/>
    </location>
</feature>
<evidence type="ECO:0000256" key="1">
    <source>
        <dbReference type="SAM" id="MobiDB-lite"/>
    </source>
</evidence>
<feature type="compositionally biased region" description="Acidic residues" evidence="1">
    <location>
        <begin position="615"/>
        <end position="625"/>
    </location>
</feature>
<feature type="region of interest" description="Disordered" evidence="1">
    <location>
        <begin position="690"/>
        <end position="726"/>
    </location>
</feature>
<feature type="compositionally biased region" description="Acidic residues" evidence="1">
    <location>
        <begin position="693"/>
        <end position="710"/>
    </location>
</feature>
<proteinExistence type="predicted"/>
<dbReference type="EMBL" id="ML119823">
    <property type="protein sequence ID" value="RPA73392.1"/>
    <property type="molecule type" value="Genomic_DNA"/>
</dbReference>
<feature type="region of interest" description="Disordered" evidence="1">
    <location>
        <begin position="470"/>
        <end position="629"/>
    </location>
</feature>
<feature type="compositionally biased region" description="Low complexity" evidence="1">
    <location>
        <begin position="79"/>
        <end position="95"/>
    </location>
</feature>
<gene>
    <name evidence="2" type="ORF">BJ508DRAFT_334140</name>
</gene>
<sequence length="726" mass="78395">MGRTSLWVADCPKEQERRVNWELGNSGQLGKAGAKRNTTTSAYRHHHTSRPEITHQQRQLSHGIAPSSGPRVMMMITTRSSLKRPASSSSSSNPSKKAKGTAAGTNVNNPILLDGLPDKISPRVYFLTESQSTGGVALPIRPPNTPLCRNIHTANHRFCEFIQQNPRNWWLPGVFEDLRLSVLLGRFSYRIPPLPPNLPGQPLPPLPPILPGQPPQPLPPTGQTHAATGLPVLWRSLEVRYRNQRRGEIVDETIQDANPPFLLPHPNPPPLLPPVPAWLLWPPPAPVQAPPQQGPIPPPPHPLPLPPPTTAPQPQQQQGSGNTSSASTAPPAVASTAPPAVASTAPPAVASTAPPTAPTTAQPSSSSTVPTPATARPSAPATTNTTRPQAGLFILPTQGYVRRSSPPNPSPAERLSIARARKVILAAITDIDNALQYMKRHAANLQVEVNVASLVLPEEWNRVRRRITDGGFPVQGGLAGNGEGAVMSGKGQGEDSMQGEDDQESKDAESRKEEKGGQRDVGGKTEAAVQDDDEEKVAVADGESVDKVDKAAEKVAEDEEGEDADSGKEGVSSEKEKEESMEATQPKVDEGEQKGESANNSKDEKTEEAAKTVDDDKDDDEDEKEVEIPELSLEARLRICVEELEAVKSKFESDCGLNTCKEASVDDLIWPSQYDTLLRRLRAKLERVRREREEDEEILGLNDEDDEGSGDGETRAPVAVVNTLDD</sequence>
<accession>A0A3N4HH63</accession>
<dbReference type="STRING" id="1160509.A0A3N4HH63"/>
<dbReference type="Proteomes" id="UP000275078">
    <property type="component" value="Unassembled WGS sequence"/>
</dbReference>
<dbReference type="AlphaFoldDB" id="A0A3N4HH63"/>
<feature type="region of interest" description="Disordered" evidence="1">
    <location>
        <begin position="286"/>
        <end position="392"/>
    </location>
</feature>